<dbReference type="PANTHER" id="PTHR10344">
    <property type="entry name" value="THYMIDYLATE KINASE"/>
    <property type="match status" value="1"/>
</dbReference>
<evidence type="ECO:0000256" key="11">
    <source>
        <dbReference type="HAMAP-Rule" id="MF_00165"/>
    </source>
</evidence>
<comment type="caution">
    <text evidence="13">The sequence shown here is derived from an EMBL/GenBank/DDBJ whole genome shotgun (WGS) entry which is preliminary data.</text>
</comment>
<comment type="catalytic activity">
    <reaction evidence="10 11">
        <text>dTMP + ATP = dTDP + ADP</text>
        <dbReference type="Rhea" id="RHEA:13517"/>
        <dbReference type="ChEBI" id="CHEBI:30616"/>
        <dbReference type="ChEBI" id="CHEBI:58369"/>
        <dbReference type="ChEBI" id="CHEBI:63528"/>
        <dbReference type="ChEBI" id="CHEBI:456216"/>
        <dbReference type="EC" id="2.7.4.9"/>
    </reaction>
</comment>
<keyword evidence="5 11" id="KW-0545">Nucleotide biosynthesis</keyword>
<dbReference type="CDD" id="cd01672">
    <property type="entry name" value="TMPK"/>
    <property type="match status" value="1"/>
</dbReference>
<sequence length="222" mass="23715">MAGTFITFEGGEGAGKSTQIRRLAARLEGLGLEVVTTREPGGAPGAEAIREVLLSGKAKALGPLVEATLFAAARIDHVANRIRPALDRGAVVLCDRFTDSTRVYQGDGDGVDATTVAELERIAVDGVRPDLTLVLDLPVEVALERIATRRGDEHPDRFEGEADVVHHRRREAFLSIAKAEPDRCAVIDASGDEETVANRIWETVAARLDLPTESHPAEAGHG</sequence>
<feature type="domain" description="Thymidylate kinase-like" evidence="12">
    <location>
        <begin position="8"/>
        <end position="200"/>
    </location>
</feature>
<evidence type="ECO:0000313" key="13">
    <source>
        <dbReference type="EMBL" id="MCW2307571.1"/>
    </source>
</evidence>
<keyword evidence="8 11" id="KW-0067">ATP-binding</keyword>
<feature type="binding site" evidence="11">
    <location>
        <begin position="10"/>
        <end position="17"/>
    </location>
    <ligand>
        <name>ATP</name>
        <dbReference type="ChEBI" id="CHEBI:30616"/>
    </ligand>
</feature>
<keyword evidence="4 11" id="KW-0808">Transferase</keyword>
<dbReference type="GO" id="GO:0004798">
    <property type="term" value="F:dTMP kinase activity"/>
    <property type="evidence" value="ECO:0007669"/>
    <property type="project" value="UniProtKB-EC"/>
</dbReference>
<evidence type="ECO:0000256" key="1">
    <source>
        <dbReference type="ARBA" id="ARBA00009776"/>
    </source>
</evidence>
<dbReference type="InterPro" id="IPR018094">
    <property type="entry name" value="Thymidylate_kinase"/>
</dbReference>
<evidence type="ECO:0000256" key="2">
    <source>
        <dbReference type="ARBA" id="ARBA00012980"/>
    </source>
</evidence>
<dbReference type="InterPro" id="IPR018095">
    <property type="entry name" value="Thymidylate_kin_CS"/>
</dbReference>
<dbReference type="Gene3D" id="3.40.50.300">
    <property type="entry name" value="P-loop containing nucleotide triphosphate hydrolases"/>
    <property type="match status" value="1"/>
</dbReference>
<name>A0ABT3HB09_9HYPH</name>
<dbReference type="PANTHER" id="PTHR10344:SF4">
    <property type="entry name" value="UMP-CMP KINASE 2, MITOCHONDRIAL"/>
    <property type="match status" value="1"/>
</dbReference>
<proteinExistence type="inferred from homology"/>
<evidence type="ECO:0000256" key="7">
    <source>
        <dbReference type="ARBA" id="ARBA00022777"/>
    </source>
</evidence>
<dbReference type="HAMAP" id="MF_00165">
    <property type="entry name" value="Thymidylate_kinase"/>
    <property type="match status" value="1"/>
</dbReference>
<evidence type="ECO:0000256" key="5">
    <source>
        <dbReference type="ARBA" id="ARBA00022727"/>
    </source>
</evidence>
<comment type="similarity">
    <text evidence="1 11">Belongs to the thymidylate kinase family.</text>
</comment>
<protein>
    <recommendedName>
        <fullName evidence="3 11">Thymidylate kinase</fullName>
        <ecNumber evidence="2 11">2.7.4.9</ecNumber>
    </recommendedName>
    <alternativeName>
        <fullName evidence="9 11">dTMP kinase</fullName>
    </alternativeName>
</protein>
<dbReference type="EC" id="2.7.4.9" evidence="2 11"/>
<dbReference type="InterPro" id="IPR039430">
    <property type="entry name" value="Thymidylate_kin-like_dom"/>
</dbReference>
<evidence type="ECO:0000256" key="6">
    <source>
        <dbReference type="ARBA" id="ARBA00022741"/>
    </source>
</evidence>
<dbReference type="EMBL" id="JAOQNS010000004">
    <property type="protein sequence ID" value="MCW2307571.1"/>
    <property type="molecule type" value="Genomic_DNA"/>
</dbReference>
<dbReference type="Proteomes" id="UP001209755">
    <property type="component" value="Unassembled WGS sequence"/>
</dbReference>
<dbReference type="RefSeq" id="WP_264601215.1">
    <property type="nucleotide sequence ID" value="NZ_JAOQNS010000004.1"/>
</dbReference>
<gene>
    <name evidence="11" type="primary">tmk</name>
    <name evidence="13" type="ORF">M2319_001902</name>
</gene>
<dbReference type="InterPro" id="IPR027417">
    <property type="entry name" value="P-loop_NTPase"/>
</dbReference>
<evidence type="ECO:0000256" key="10">
    <source>
        <dbReference type="ARBA" id="ARBA00048743"/>
    </source>
</evidence>
<organism evidence="13 14">
    <name type="scientific">Rhodobium gokarnense</name>
    <dbReference type="NCBI Taxonomy" id="364296"/>
    <lineage>
        <taxon>Bacteria</taxon>
        <taxon>Pseudomonadati</taxon>
        <taxon>Pseudomonadota</taxon>
        <taxon>Alphaproteobacteria</taxon>
        <taxon>Hyphomicrobiales</taxon>
        <taxon>Rhodobiaceae</taxon>
        <taxon>Rhodobium</taxon>
    </lineage>
</organism>
<keyword evidence="14" id="KW-1185">Reference proteome</keyword>
<dbReference type="PROSITE" id="PS01331">
    <property type="entry name" value="THYMIDYLATE_KINASE"/>
    <property type="match status" value="1"/>
</dbReference>
<keyword evidence="7 11" id="KW-0418">Kinase</keyword>
<reference evidence="14" key="1">
    <citation type="submission" date="2023-07" db="EMBL/GenBank/DDBJ databases">
        <title>Genome sequencing of Purple Non-Sulfur Bacteria from various extreme environments.</title>
        <authorList>
            <person name="Mayer M."/>
        </authorList>
    </citation>
    <scope>NUCLEOTIDE SEQUENCE [LARGE SCALE GENOMIC DNA]</scope>
    <source>
        <strain evidence="14">DSM 17935</strain>
    </source>
</reference>
<evidence type="ECO:0000256" key="4">
    <source>
        <dbReference type="ARBA" id="ARBA00022679"/>
    </source>
</evidence>
<evidence type="ECO:0000313" key="14">
    <source>
        <dbReference type="Proteomes" id="UP001209755"/>
    </source>
</evidence>
<dbReference type="SUPFAM" id="SSF52540">
    <property type="entry name" value="P-loop containing nucleoside triphosphate hydrolases"/>
    <property type="match status" value="1"/>
</dbReference>
<accession>A0ABT3HB09</accession>
<evidence type="ECO:0000259" key="12">
    <source>
        <dbReference type="Pfam" id="PF02223"/>
    </source>
</evidence>
<comment type="function">
    <text evidence="11">Phosphorylation of dTMP to form dTDP in both de novo and salvage pathways of dTTP synthesis.</text>
</comment>
<dbReference type="NCBIfam" id="TIGR00041">
    <property type="entry name" value="DTMP_kinase"/>
    <property type="match status" value="1"/>
</dbReference>
<evidence type="ECO:0000256" key="8">
    <source>
        <dbReference type="ARBA" id="ARBA00022840"/>
    </source>
</evidence>
<keyword evidence="6 11" id="KW-0547">Nucleotide-binding</keyword>
<dbReference type="Pfam" id="PF02223">
    <property type="entry name" value="Thymidylate_kin"/>
    <property type="match status" value="1"/>
</dbReference>
<evidence type="ECO:0000256" key="9">
    <source>
        <dbReference type="ARBA" id="ARBA00029962"/>
    </source>
</evidence>
<evidence type="ECO:0000256" key="3">
    <source>
        <dbReference type="ARBA" id="ARBA00017144"/>
    </source>
</evidence>